<keyword evidence="2" id="KW-1185">Reference proteome</keyword>
<dbReference type="EMBL" id="JANGSQ010000061">
    <property type="protein sequence ID" value="MCW4589162.1"/>
    <property type="molecule type" value="Genomic_DNA"/>
</dbReference>
<protein>
    <submittedName>
        <fullName evidence="1">Uncharacterized protein</fullName>
    </submittedName>
</protein>
<organism evidence="1 2">
    <name type="scientific">Gluconacetobacter entanii</name>
    <dbReference type="NCBI Taxonomy" id="108528"/>
    <lineage>
        <taxon>Bacteria</taxon>
        <taxon>Pseudomonadati</taxon>
        <taxon>Pseudomonadota</taxon>
        <taxon>Alphaproteobacteria</taxon>
        <taxon>Acetobacterales</taxon>
        <taxon>Acetobacteraceae</taxon>
        <taxon>Gluconacetobacter</taxon>
    </lineage>
</organism>
<dbReference type="RefSeq" id="WP_171789961.1">
    <property type="nucleotide sequence ID" value="NZ_JABJWD010000015.1"/>
</dbReference>
<gene>
    <name evidence="1" type="ORF">NO263_00945</name>
</gene>
<dbReference type="Proteomes" id="UP001526337">
    <property type="component" value="Unassembled WGS sequence"/>
</dbReference>
<reference evidence="1 2" key="1">
    <citation type="submission" date="2022-07" db="EMBL/GenBank/DDBJ databases">
        <title>Genome stability of Gluconacetobacter entanii AV429.</title>
        <authorList>
            <person name="Trcek J."/>
            <person name="Cepec E."/>
        </authorList>
    </citation>
    <scope>NUCLEOTIDE SEQUENCE [LARGE SCALE GENOMIC DNA]</scope>
    <source>
        <strain evidence="1 2">AV429_2022</strain>
    </source>
</reference>
<name>A0ABT3K208_9PROT</name>
<sequence>MITARLARADFPADMSRQGAILHCASCRSGYPIEKRGNLVCLHNFASHGVPDAKISIPHIPKIITKT</sequence>
<comment type="caution">
    <text evidence="1">The sequence shown here is derived from an EMBL/GenBank/DDBJ whole genome shotgun (WGS) entry which is preliminary data.</text>
</comment>
<evidence type="ECO:0000313" key="2">
    <source>
        <dbReference type="Proteomes" id="UP001526337"/>
    </source>
</evidence>
<evidence type="ECO:0000313" key="1">
    <source>
        <dbReference type="EMBL" id="MCW4589162.1"/>
    </source>
</evidence>
<proteinExistence type="predicted"/>
<accession>A0ABT3K208</accession>